<keyword evidence="12" id="KW-0732">Signal</keyword>
<feature type="chain" id="PRO_5007131746" evidence="12">
    <location>
        <begin position="32"/>
        <end position="863"/>
    </location>
</feature>
<evidence type="ECO:0000256" key="11">
    <source>
        <dbReference type="SAM" id="Phobius"/>
    </source>
</evidence>
<sequence length="863" mass="91964">MSQCSYAFARACRGVRAKAVALGLFAGLALAAPLQAEPLTPLLAGTLPALDSAAPLVGMANLDGRTVALTRDQAWRLDAEGKRWLPLQWRGAAQAGAVIGDGTRAYLLPADASASAAASAAAASQAARSQAKPAETSALKTEPSNAAATAPVIARVTSNDTRLDLKPLPPLPIALSSLRATLSGDSLFVAGLAADGSAQLLQRPLADEAAAWTSLPGWPGAAAPRSLVAQTRALFVIVADPHGGADRMLRRSPENQWSEVSRIPGQVLPGAGRATGQAHVLYPIIDPANAQAAAKLMIYQTITGSWATLPGAQVAAGATATASWPDGLMWARASADGRQVEFATAQVQARKLGLHWLDWVVIVVYLGGMIGIGLFFYMREKRGSTSSFFVGGRSIPFWAAGVSLYAANTSSISFIAIPAKAFETNWQYLANNVVAVFGLMFVAVWIVPLLRRLDLMSVFSYLETRFHPAIRMLASALCILVQIGSRMSVILFLPALGIATITGISVFWSVILMGGFTIVYTAMGGMKAVIWTDFVQVIVKMGGALFAIGFMIWHLPGGFDQYWSTAMSLDKMHTFDFSFDITKATVWGFLFLVVFEVVLTFPKDQVLMQRTLSTKSDKEAGRSIWAFAAITIPGGIIFYTIGTSLFVYYKNNPERMNPLLPIDATFPMFIAAELPVGVTGLIIAGIFAAAMATLSGIMNSVATLISVDFYDKLAKNRTPKQSVFFAEIMTVVVGLIGIGTALLLSKFDIHSLFDLSIELAGLLGGGFAGAYTLGMFTRRANWQGVAIGIAASIALTLAIWTLQMVHPYYYLAISILLCIVIGYLASLFFPAPRQSLNGLTIFRDRALEPGIGNAVEPGIGNRD</sequence>
<dbReference type="NCBIfam" id="TIGR00813">
    <property type="entry name" value="sss"/>
    <property type="match status" value="1"/>
</dbReference>
<organism evidence="13 14">
    <name type="scientific">Lysobacter capsici AZ78</name>
    <dbReference type="NCBI Taxonomy" id="1444315"/>
    <lineage>
        <taxon>Bacteria</taxon>
        <taxon>Pseudomonadati</taxon>
        <taxon>Pseudomonadota</taxon>
        <taxon>Gammaproteobacteria</taxon>
        <taxon>Lysobacterales</taxon>
        <taxon>Lysobacteraceae</taxon>
        <taxon>Lysobacter</taxon>
    </lineage>
</organism>
<dbReference type="PROSITE" id="PS50283">
    <property type="entry name" value="NA_SOLUT_SYMP_3"/>
    <property type="match status" value="1"/>
</dbReference>
<dbReference type="Gene3D" id="1.20.1730.10">
    <property type="entry name" value="Sodium/glucose cotransporter"/>
    <property type="match status" value="1"/>
</dbReference>
<dbReference type="InterPro" id="IPR051163">
    <property type="entry name" value="Sodium:Solute_Symporter_SSF"/>
</dbReference>
<feature type="transmembrane region" description="Helical" evidence="11">
    <location>
        <begin position="584"/>
        <end position="602"/>
    </location>
</feature>
<feature type="transmembrane region" description="Helical" evidence="11">
    <location>
        <begin position="808"/>
        <end position="829"/>
    </location>
</feature>
<evidence type="ECO:0000256" key="6">
    <source>
        <dbReference type="ARBA" id="ARBA00022989"/>
    </source>
</evidence>
<evidence type="ECO:0000256" key="4">
    <source>
        <dbReference type="ARBA" id="ARBA00022475"/>
    </source>
</evidence>
<dbReference type="Proteomes" id="UP000023435">
    <property type="component" value="Unassembled WGS sequence"/>
</dbReference>
<keyword evidence="9 11" id="KW-0472">Membrane</keyword>
<feature type="transmembrane region" description="Helical" evidence="11">
    <location>
        <begin position="669"/>
        <end position="702"/>
    </location>
</feature>
<feature type="transmembrane region" description="Helical" evidence="11">
    <location>
        <begin position="785"/>
        <end position="802"/>
    </location>
</feature>
<keyword evidence="6 11" id="KW-1133">Transmembrane helix</keyword>
<feature type="transmembrane region" description="Helical" evidence="11">
    <location>
        <begin position="534"/>
        <end position="555"/>
    </location>
</feature>
<feature type="transmembrane region" description="Helical" evidence="11">
    <location>
        <begin position="429"/>
        <end position="450"/>
    </location>
</feature>
<dbReference type="PANTHER" id="PTHR42985:SF40">
    <property type="entry name" value="LD47995P-RELATED"/>
    <property type="match status" value="1"/>
</dbReference>
<evidence type="ECO:0000256" key="12">
    <source>
        <dbReference type="SAM" id="SignalP"/>
    </source>
</evidence>
<evidence type="ECO:0000256" key="9">
    <source>
        <dbReference type="ARBA" id="ARBA00023136"/>
    </source>
</evidence>
<feature type="transmembrane region" description="Helical" evidence="11">
    <location>
        <begin position="356"/>
        <end position="377"/>
    </location>
</feature>
<feature type="transmembrane region" description="Helical" evidence="11">
    <location>
        <begin position="723"/>
        <end position="743"/>
    </location>
</feature>
<proteinExistence type="inferred from homology"/>
<feature type="transmembrane region" description="Helical" evidence="11">
    <location>
        <begin position="755"/>
        <end position="773"/>
    </location>
</feature>
<dbReference type="GO" id="GO:0006814">
    <property type="term" value="P:sodium ion transport"/>
    <property type="evidence" value="ECO:0007669"/>
    <property type="project" value="UniProtKB-KW"/>
</dbReference>
<protein>
    <submittedName>
        <fullName evidence="13">Sialic acid transporter</fullName>
    </submittedName>
</protein>
<comment type="subcellular location">
    <subcellularLocation>
        <location evidence="1">Cell membrane</location>
        <topology evidence="1">Multi-pass membrane protein</topology>
    </subcellularLocation>
</comment>
<keyword evidence="8" id="KW-0406">Ion transport</keyword>
<feature type="transmembrane region" description="Helical" evidence="11">
    <location>
        <begin position="397"/>
        <end position="417"/>
    </location>
</feature>
<dbReference type="OrthoDB" id="9814523at2"/>
<dbReference type="InterPro" id="IPR001734">
    <property type="entry name" value="Na/solute_symporter"/>
</dbReference>
<dbReference type="InterPro" id="IPR038377">
    <property type="entry name" value="Na/Glc_symporter_sf"/>
</dbReference>
<evidence type="ECO:0000256" key="10">
    <source>
        <dbReference type="ARBA" id="ARBA00023201"/>
    </source>
</evidence>
<feature type="transmembrane region" description="Helical" evidence="11">
    <location>
        <begin position="470"/>
        <end position="492"/>
    </location>
</feature>
<keyword evidence="7" id="KW-0915">Sodium</keyword>
<evidence type="ECO:0000313" key="14">
    <source>
        <dbReference type="Proteomes" id="UP000023435"/>
    </source>
</evidence>
<dbReference type="Pfam" id="PF00474">
    <property type="entry name" value="SSF"/>
    <property type="match status" value="1"/>
</dbReference>
<evidence type="ECO:0000256" key="3">
    <source>
        <dbReference type="ARBA" id="ARBA00022448"/>
    </source>
</evidence>
<dbReference type="GO" id="GO:0005886">
    <property type="term" value="C:plasma membrane"/>
    <property type="evidence" value="ECO:0007669"/>
    <property type="project" value="UniProtKB-SubCell"/>
</dbReference>
<comment type="caution">
    <text evidence="13">The sequence shown here is derived from an EMBL/GenBank/DDBJ whole genome shotgun (WGS) entry which is preliminary data.</text>
</comment>
<evidence type="ECO:0000256" key="7">
    <source>
        <dbReference type="ARBA" id="ARBA00023053"/>
    </source>
</evidence>
<dbReference type="AlphaFoldDB" id="A0A108U9N1"/>
<feature type="transmembrane region" description="Helical" evidence="11">
    <location>
        <begin position="623"/>
        <end position="649"/>
    </location>
</feature>
<dbReference type="EMBL" id="JAJA02000001">
    <property type="protein sequence ID" value="KWS05112.1"/>
    <property type="molecule type" value="Genomic_DNA"/>
</dbReference>
<keyword evidence="4" id="KW-1003">Cell membrane</keyword>
<feature type="signal peptide" evidence="12">
    <location>
        <begin position="1"/>
        <end position="31"/>
    </location>
</feature>
<dbReference type="RefSeq" id="WP_051547406.1">
    <property type="nucleotide sequence ID" value="NZ_JAJA02000001.1"/>
</dbReference>
<reference evidence="13 14" key="1">
    <citation type="journal article" date="2014" name="Genome Announc.">
        <title>Draft Genome Sequence of Lysobacter capsici AZ78, a Bacterium Antagonistic to Plant-Pathogenic Oomycetes.</title>
        <authorList>
            <person name="Puopolo G."/>
            <person name="Sonego P."/>
            <person name="Engelen K."/>
            <person name="Pertot I."/>
        </authorList>
    </citation>
    <scope>NUCLEOTIDE SEQUENCE [LARGE SCALE GENOMIC DNA]</scope>
    <source>
        <strain evidence="13 14">AZ78</strain>
    </source>
</reference>
<comment type="similarity">
    <text evidence="2">Belongs to the sodium:solute symporter (SSF) (TC 2.A.21) family.</text>
</comment>
<keyword evidence="5 11" id="KW-0812">Transmembrane</keyword>
<keyword evidence="10" id="KW-0739">Sodium transport</keyword>
<keyword evidence="3" id="KW-0813">Transport</keyword>
<evidence type="ECO:0000256" key="5">
    <source>
        <dbReference type="ARBA" id="ARBA00022692"/>
    </source>
</evidence>
<dbReference type="CDD" id="cd11495">
    <property type="entry name" value="SLC5sbd_NIS-like_u3"/>
    <property type="match status" value="1"/>
</dbReference>
<evidence type="ECO:0000256" key="8">
    <source>
        <dbReference type="ARBA" id="ARBA00023065"/>
    </source>
</evidence>
<evidence type="ECO:0000256" key="1">
    <source>
        <dbReference type="ARBA" id="ARBA00004651"/>
    </source>
</evidence>
<evidence type="ECO:0000313" key="13">
    <source>
        <dbReference type="EMBL" id="KWS05112.1"/>
    </source>
</evidence>
<keyword evidence="14" id="KW-1185">Reference proteome</keyword>
<accession>A0A108U9N1</accession>
<dbReference type="GO" id="GO:0015293">
    <property type="term" value="F:symporter activity"/>
    <property type="evidence" value="ECO:0007669"/>
    <property type="project" value="TreeGrafter"/>
</dbReference>
<feature type="transmembrane region" description="Helical" evidence="11">
    <location>
        <begin position="498"/>
        <end position="522"/>
    </location>
</feature>
<name>A0A108U9N1_9GAMM</name>
<evidence type="ECO:0000256" key="2">
    <source>
        <dbReference type="ARBA" id="ARBA00006434"/>
    </source>
</evidence>
<dbReference type="PANTHER" id="PTHR42985">
    <property type="entry name" value="SODIUM-COUPLED MONOCARBOXYLATE TRANSPORTER"/>
    <property type="match status" value="1"/>
</dbReference>
<gene>
    <name evidence="13" type="ORF">AZ78_2663</name>
</gene>